<accession>A0A9N9HMV9</accession>
<comment type="caution">
    <text evidence="1">The sequence shown here is derived from an EMBL/GenBank/DDBJ whole genome shotgun (WGS) entry which is preliminary data.</text>
</comment>
<keyword evidence="2" id="KW-1185">Reference proteome</keyword>
<sequence length="52" mass="5738">ESDESADEIDDKSANEIKNENLDIIDVDSSNIDKGNNSIVIVVMVMTIIKIM</sequence>
<evidence type="ECO:0000313" key="2">
    <source>
        <dbReference type="Proteomes" id="UP000789570"/>
    </source>
</evidence>
<organism evidence="1 2">
    <name type="scientific">Funneliformis caledonium</name>
    <dbReference type="NCBI Taxonomy" id="1117310"/>
    <lineage>
        <taxon>Eukaryota</taxon>
        <taxon>Fungi</taxon>
        <taxon>Fungi incertae sedis</taxon>
        <taxon>Mucoromycota</taxon>
        <taxon>Glomeromycotina</taxon>
        <taxon>Glomeromycetes</taxon>
        <taxon>Glomerales</taxon>
        <taxon>Glomeraceae</taxon>
        <taxon>Funneliformis</taxon>
    </lineage>
</organism>
<protein>
    <submittedName>
        <fullName evidence="1">12130_t:CDS:1</fullName>
    </submittedName>
</protein>
<gene>
    <name evidence="1" type="ORF">FCALED_LOCUS13283</name>
</gene>
<proteinExistence type="predicted"/>
<name>A0A9N9HMV9_9GLOM</name>
<feature type="non-terminal residue" evidence="1">
    <location>
        <position position="1"/>
    </location>
</feature>
<dbReference type="AlphaFoldDB" id="A0A9N9HMV9"/>
<dbReference type="Proteomes" id="UP000789570">
    <property type="component" value="Unassembled WGS sequence"/>
</dbReference>
<evidence type="ECO:0000313" key="1">
    <source>
        <dbReference type="EMBL" id="CAG8697134.1"/>
    </source>
</evidence>
<dbReference type="EMBL" id="CAJVPQ010007485">
    <property type="protein sequence ID" value="CAG8697134.1"/>
    <property type="molecule type" value="Genomic_DNA"/>
</dbReference>
<reference evidence="1" key="1">
    <citation type="submission" date="2021-06" db="EMBL/GenBank/DDBJ databases">
        <authorList>
            <person name="Kallberg Y."/>
            <person name="Tangrot J."/>
            <person name="Rosling A."/>
        </authorList>
    </citation>
    <scope>NUCLEOTIDE SEQUENCE</scope>
    <source>
        <strain evidence="1">UK204</strain>
    </source>
</reference>